<gene>
    <name evidence="1" type="ORF">COU88_04040</name>
</gene>
<dbReference type="EMBL" id="PFED01000161">
    <property type="protein sequence ID" value="PJE62626.1"/>
    <property type="molecule type" value="Genomic_DNA"/>
</dbReference>
<sequence>AVGNAFIYSLSFTTVDVPVVDTFPSGFDSYTEQRDLKERPDIYLANKLPHVSESFQMILEVPDDGPYVYRVKMKIANVEKVRKDVITWLHSINLTDSDIAEFDIRYE</sequence>
<organism evidence="1 2">
    <name type="scientific">Candidatus Roizmanbacteria bacterium CG10_big_fil_rev_8_21_14_0_10_39_6</name>
    <dbReference type="NCBI Taxonomy" id="1974853"/>
    <lineage>
        <taxon>Bacteria</taxon>
        <taxon>Candidatus Roizmaniibacteriota</taxon>
    </lineage>
</organism>
<dbReference type="AlphaFoldDB" id="A0A2M8KRT7"/>
<proteinExistence type="predicted"/>
<evidence type="ECO:0000313" key="1">
    <source>
        <dbReference type="EMBL" id="PJE62626.1"/>
    </source>
</evidence>
<accession>A0A2M8KRT7</accession>
<dbReference type="Proteomes" id="UP000229554">
    <property type="component" value="Unassembled WGS sequence"/>
</dbReference>
<name>A0A2M8KRT7_9BACT</name>
<feature type="non-terminal residue" evidence="1">
    <location>
        <position position="1"/>
    </location>
</feature>
<comment type="caution">
    <text evidence="1">The sequence shown here is derived from an EMBL/GenBank/DDBJ whole genome shotgun (WGS) entry which is preliminary data.</text>
</comment>
<evidence type="ECO:0000313" key="2">
    <source>
        <dbReference type="Proteomes" id="UP000229554"/>
    </source>
</evidence>
<protein>
    <submittedName>
        <fullName evidence="1">Uncharacterized protein</fullName>
    </submittedName>
</protein>
<reference evidence="2" key="1">
    <citation type="submission" date="2017-09" db="EMBL/GenBank/DDBJ databases">
        <title>Depth-based differentiation of microbial function through sediment-hosted aquifers and enrichment of novel symbionts in the deep terrestrial subsurface.</title>
        <authorList>
            <person name="Probst A.J."/>
            <person name="Ladd B."/>
            <person name="Jarett J.K."/>
            <person name="Geller-Mcgrath D.E."/>
            <person name="Sieber C.M.K."/>
            <person name="Emerson J.B."/>
            <person name="Anantharaman K."/>
            <person name="Thomas B.C."/>
            <person name="Malmstrom R."/>
            <person name="Stieglmeier M."/>
            <person name="Klingl A."/>
            <person name="Woyke T."/>
            <person name="Ryan C.M."/>
            <person name="Banfield J.F."/>
        </authorList>
    </citation>
    <scope>NUCLEOTIDE SEQUENCE [LARGE SCALE GENOMIC DNA]</scope>
</reference>